<dbReference type="EMBL" id="OU015566">
    <property type="protein sequence ID" value="CAG5104261.1"/>
    <property type="molecule type" value="Genomic_DNA"/>
</dbReference>
<protein>
    <submittedName>
        <fullName evidence="1">Oidioi.mRNA.OKI2018_I69.chr1.g1168.t1.cds</fullName>
    </submittedName>
</protein>
<gene>
    <name evidence="1" type="ORF">OKIOD_LOCUS9933</name>
</gene>
<accession>A0ABN7SM27</accession>
<organism evidence="1 2">
    <name type="scientific">Oikopleura dioica</name>
    <name type="common">Tunicate</name>
    <dbReference type="NCBI Taxonomy" id="34765"/>
    <lineage>
        <taxon>Eukaryota</taxon>
        <taxon>Metazoa</taxon>
        <taxon>Chordata</taxon>
        <taxon>Tunicata</taxon>
        <taxon>Appendicularia</taxon>
        <taxon>Copelata</taxon>
        <taxon>Oikopleuridae</taxon>
        <taxon>Oikopleura</taxon>
    </lineage>
</organism>
<proteinExistence type="predicted"/>
<sequence>MFFSSDCWNVIGEKWTMQFQSALEDKSDESFILKLTNKNNVIGRTRRFQGIVEEIDPFSGEIFSTKEIRSSPDSDFIKFELGKQISCFIRLNITLLSLKIEKKTSLETVKILSFMFNKSGKVLCSKSFARFSTATSANFPTDKRREKSVRIIASPQN</sequence>
<evidence type="ECO:0000313" key="2">
    <source>
        <dbReference type="Proteomes" id="UP001158576"/>
    </source>
</evidence>
<name>A0ABN7SM27_OIKDI</name>
<reference evidence="1 2" key="1">
    <citation type="submission" date="2021-04" db="EMBL/GenBank/DDBJ databases">
        <authorList>
            <person name="Bliznina A."/>
        </authorList>
    </citation>
    <scope>NUCLEOTIDE SEQUENCE [LARGE SCALE GENOMIC DNA]</scope>
</reference>
<evidence type="ECO:0000313" key="1">
    <source>
        <dbReference type="EMBL" id="CAG5104261.1"/>
    </source>
</evidence>
<keyword evidence="2" id="KW-1185">Reference proteome</keyword>
<dbReference type="Proteomes" id="UP001158576">
    <property type="component" value="Chromosome 1"/>
</dbReference>